<evidence type="ECO:0000313" key="2">
    <source>
        <dbReference type="EMBL" id="CAG7667374.1"/>
    </source>
</evidence>
<gene>
    <name evidence="2" type="ORF">AFUS01_LOCUS1727</name>
</gene>
<sequence length="106" mass="12351">MEESGSHVTKWRRIQKITQHFGKRWSNEYLTRLQQRPKWLVMKPALQIGDLVLVKDDHLPPLKWKLARIVESHPGADGLARVYTIKTADGIYKRPLVKLSPLPMDQ</sequence>
<reference evidence="2" key="1">
    <citation type="submission" date="2021-06" db="EMBL/GenBank/DDBJ databases">
        <authorList>
            <person name="Hodson N. C."/>
            <person name="Mongue J. A."/>
            <person name="Jaron S. K."/>
        </authorList>
    </citation>
    <scope>NUCLEOTIDE SEQUENCE</scope>
</reference>
<organism evidence="2 3">
    <name type="scientific">Allacma fusca</name>
    <dbReference type="NCBI Taxonomy" id="39272"/>
    <lineage>
        <taxon>Eukaryota</taxon>
        <taxon>Metazoa</taxon>
        <taxon>Ecdysozoa</taxon>
        <taxon>Arthropoda</taxon>
        <taxon>Hexapoda</taxon>
        <taxon>Collembola</taxon>
        <taxon>Symphypleona</taxon>
        <taxon>Sminthuridae</taxon>
        <taxon>Allacma</taxon>
    </lineage>
</organism>
<proteinExistence type="predicted"/>
<keyword evidence="3" id="KW-1185">Reference proteome</keyword>
<dbReference type="Pfam" id="PF18701">
    <property type="entry name" value="DUF5641"/>
    <property type="match status" value="1"/>
</dbReference>
<name>A0A8J2J736_9HEXA</name>
<dbReference type="AlphaFoldDB" id="A0A8J2J736"/>
<protein>
    <recommendedName>
        <fullName evidence="1">DUF5641 domain-containing protein</fullName>
    </recommendedName>
</protein>
<dbReference type="EMBL" id="CAJVCH010009665">
    <property type="protein sequence ID" value="CAG7667374.1"/>
    <property type="molecule type" value="Genomic_DNA"/>
</dbReference>
<accession>A0A8J2J736</accession>
<evidence type="ECO:0000313" key="3">
    <source>
        <dbReference type="Proteomes" id="UP000708208"/>
    </source>
</evidence>
<dbReference type="PANTHER" id="PTHR47331:SF1">
    <property type="entry name" value="GAG-LIKE PROTEIN"/>
    <property type="match status" value="1"/>
</dbReference>
<dbReference type="InterPro" id="IPR040676">
    <property type="entry name" value="DUF5641"/>
</dbReference>
<comment type="caution">
    <text evidence="2">The sequence shown here is derived from an EMBL/GenBank/DDBJ whole genome shotgun (WGS) entry which is preliminary data.</text>
</comment>
<evidence type="ECO:0000259" key="1">
    <source>
        <dbReference type="Pfam" id="PF18701"/>
    </source>
</evidence>
<dbReference type="Proteomes" id="UP000708208">
    <property type="component" value="Unassembled WGS sequence"/>
</dbReference>
<feature type="domain" description="DUF5641" evidence="1">
    <location>
        <begin position="10"/>
        <end position="102"/>
    </location>
</feature>
<dbReference type="PANTHER" id="PTHR47331">
    <property type="entry name" value="PHD-TYPE DOMAIN-CONTAINING PROTEIN"/>
    <property type="match status" value="1"/>
</dbReference>
<dbReference type="OrthoDB" id="5984724at2759"/>